<protein>
    <submittedName>
        <fullName evidence="3">Uncharacterized protein</fullName>
    </submittedName>
</protein>
<gene>
    <name evidence="3" type="ORF">J8273_0776</name>
</gene>
<comment type="caution">
    <text evidence="3">The sequence shown here is derived from an EMBL/GenBank/DDBJ whole genome shotgun (WGS) entry which is preliminary data.</text>
</comment>
<organism evidence="3 4">
    <name type="scientific">Carpediemonas membranifera</name>
    <dbReference type="NCBI Taxonomy" id="201153"/>
    <lineage>
        <taxon>Eukaryota</taxon>
        <taxon>Metamonada</taxon>
        <taxon>Carpediemonas-like organisms</taxon>
        <taxon>Carpediemonas</taxon>
    </lineage>
</organism>
<keyword evidence="1" id="KW-0472">Membrane</keyword>
<keyword evidence="1" id="KW-0812">Transmembrane</keyword>
<proteinExistence type="predicted"/>
<evidence type="ECO:0000256" key="1">
    <source>
        <dbReference type="SAM" id="Phobius"/>
    </source>
</evidence>
<name>A0A8J6E520_9EUKA</name>
<dbReference type="AlphaFoldDB" id="A0A8J6E520"/>
<accession>A0A8J6E520</accession>
<keyword evidence="4" id="KW-1185">Reference proteome</keyword>
<evidence type="ECO:0000256" key="2">
    <source>
        <dbReference type="SAM" id="SignalP"/>
    </source>
</evidence>
<evidence type="ECO:0000313" key="4">
    <source>
        <dbReference type="Proteomes" id="UP000717585"/>
    </source>
</evidence>
<keyword evidence="2" id="KW-0732">Signal</keyword>
<feature type="signal peptide" evidence="2">
    <location>
        <begin position="1"/>
        <end position="18"/>
    </location>
</feature>
<dbReference type="Proteomes" id="UP000717585">
    <property type="component" value="Unassembled WGS sequence"/>
</dbReference>
<feature type="transmembrane region" description="Helical" evidence="1">
    <location>
        <begin position="93"/>
        <end position="120"/>
    </location>
</feature>
<feature type="chain" id="PRO_5035281959" evidence="2">
    <location>
        <begin position="19"/>
        <end position="124"/>
    </location>
</feature>
<keyword evidence="1" id="KW-1133">Transmembrane helix</keyword>
<feature type="transmembrane region" description="Helical" evidence="1">
    <location>
        <begin position="68"/>
        <end position="86"/>
    </location>
</feature>
<dbReference type="EMBL" id="JAHDYR010000001">
    <property type="protein sequence ID" value="KAG9397646.1"/>
    <property type="molecule type" value="Genomic_DNA"/>
</dbReference>
<reference evidence="3" key="1">
    <citation type="submission" date="2021-05" db="EMBL/GenBank/DDBJ databases">
        <title>A free-living protist that lacks canonical eukaryotic 1 DNA replication and segregation systems.</title>
        <authorList>
            <person name="Salas-Leiva D.E."/>
            <person name="Tromer E.C."/>
            <person name="Curtis B.A."/>
            <person name="Jerlstrom-Hultqvist J."/>
            <person name="Kolisko M."/>
            <person name="Yi Z."/>
            <person name="Salas-Leiva J.S."/>
            <person name="Gallot-Lavallee L."/>
            <person name="Kops G.J.P.L."/>
            <person name="Archibald J.M."/>
            <person name="Simpson A.G.B."/>
            <person name="Roger A.J."/>
        </authorList>
    </citation>
    <scope>NUCLEOTIDE SEQUENCE</scope>
    <source>
        <strain evidence="3">BICM</strain>
    </source>
</reference>
<sequence length="124" mass="13239">MKPVSVMFLMLLVVSVVCMPVDLLDVTCDKPIGLSPHAEMFGADTIRITASEVFGADTTSSTASGGPITTLVSFIFLFPLILFIICCPCATALFVVCCPCCTVFSIAYIIFFTILVGWLADQGL</sequence>
<evidence type="ECO:0000313" key="3">
    <source>
        <dbReference type="EMBL" id="KAG9397646.1"/>
    </source>
</evidence>